<dbReference type="InterPro" id="IPR049397">
    <property type="entry name" value="EthR_C"/>
</dbReference>
<feature type="domain" description="HTH tetR-type" evidence="7">
    <location>
        <begin position="25"/>
        <end position="85"/>
    </location>
</feature>
<dbReference type="GO" id="GO:0045892">
    <property type="term" value="P:negative regulation of DNA-templated transcription"/>
    <property type="evidence" value="ECO:0007669"/>
    <property type="project" value="UniProtKB-ARBA"/>
</dbReference>
<dbReference type="PROSITE" id="PS50977">
    <property type="entry name" value="HTH_TETR_2"/>
    <property type="match status" value="1"/>
</dbReference>
<dbReference type="Pfam" id="PF21313">
    <property type="entry name" value="EthR_C"/>
    <property type="match status" value="1"/>
</dbReference>
<accession>A0A3S5CZW9</accession>
<keyword evidence="9" id="KW-1185">Reference proteome</keyword>
<gene>
    <name evidence="8" type="primary">ethR_2</name>
    <name evidence="8" type="ORF">MB901379_03152</name>
</gene>
<dbReference type="AlphaFoldDB" id="A0A3S5CZW9"/>
<evidence type="ECO:0000256" key="5">
    <source>
        <dbReference type="PROSITE-ProRule" id="PRU00335"/>
    </source>
</evidence>
<sequence length="215" mass="23460">MSATSEATEYVQASRGRRSSHLSGDDREQAILAAAERLLAERPLGDFSVDDLAKGAGISRPTFYFYFPSKNAVLLSLLDHLNLKSRSAVEGLAEKLPADPATVWRSAINAFFEACGTHRAVAVAGAAAKDSNTEVRQMWSKVMQQWIDYNTAAIKHERECNAAPDTIPAEDLAVALQLMTERVMAATFGGEQPAISYENVVDTLTHIWLASIYGR</sequence>
<dbReference type="InterPro" id="IPR001647">
    <property type="entry name" value="HTH_TetR"/>
</dbReference>
<evidence type="ECO:0000313" key="9">
    <source>
        <dbReference type="Proteomes" id="UP000269998"/>
    </source>
</evidence>
<dbReference type="Gene3D" id="1.10.10.60">
    <property type="entry name" value="Homeodomain-like"/>
    <property type="match status" value="1"/>
</dbReference>
<keyword evidence="2" id="KW-0805">Transcription regulation</keyword>
<dbReference type="PRINTS" id="PR00455">
    <property type="entry name" value="HTHTETR"/>
</dbReference>
<feature type="DNA-binding region" description="H-T-H motif" evidence="5">
    <location>
        <begin position="48"/>
        <end position="67"/>
    </location>
</feature>
<dbReference type="PANTHER" id="PTHR30055">
    <property type="entry name" value="HTH-TYPE TRANSCRIPTIONAL REGULATOR RUTR"/>
    <property type="match status" value="1"/>
</dbReference>
<dbReference type="PANTHER" id="PTHR30055:SF184">
    <property type="entry name" value="HTH-TYPE TRANSCRIPTIONAL REGULATOR ETHR"/>
    <property type="match status" value="1"/>
</dbReference>
<evidence type="ECO:0000256" key="4">
    <source>
        <dbReference type="ARBA" id="ARBA00023163"/>
    </source>
</evidence>
<dbReference type="InterPro" id="IPR036271">
    <property type="entry name" value="Tet_transcr_reg_TetR-rel_C_sf"/>
</dbReference>
<keyword evidence="3 5" id="KW-0238">DNA-binding</keyword>
<dbReference type="OrthoDB" id="5242520at2"/>
<dbReference type="SUPFAM" id="SSF46689">
    <property type="entry name" value="Homeodomain-like"/>
    <property type="match status" value="1"/>
</dbReference>
<evidence type="ECO:0000313" key="8">
    <source>
        <dbReference type="EMBL" id="VDM89574.1"/>
    </source>
</evidence>
<feature type="region of interest" description="Disordered" evidence="6">
    <location>
        <begin position="1"/>
        <end position="25"/>
    </location>
</feature>
<evidence type="ECO:0000256" key="2">
    <source>
        <dbReference type="ARBA" id="ARBA00023015"/>
    </source>
</evidence>
<dbReference type="RefSeq" id="WP_158017413.1">
    <property type="nucleotide sequence ID" value="NZ_CBCSKE010000050.1"/>
</dbReference>
<dbReference type="Proteomes" id="UP000269998">
    <property type="component" value="Chromosome"/>
</dbReference>
<keyword evidence="4" id="KW-0804">Transcription</keyword>
<organism evidence="8 9">
    <name type="scientific">Mycobacterium basiliense</name>
    <dbReference type="NCBI Taxonomy" id="2094119"/>
    <lineage>
        <taxon>Bacteria</taxon>
        <taxon>Bacillati</taxon>
        <taxon>Actinomycetota</taxon>
        <taxon>Actinomycetes</taxon>
        <taxon>Mycobacteriales</taxon>
        <taxon>Mycobacteriaceae</taxon>
        <taxon>Mycobacterium</taxon>
    </lineage>
</organism>
<dbReference type="KEGG" id="mbai:MB901379_03152"/>
<proteinExistence type="predicted"/>
<dbReference type="Pfam" id="PF00440">
    <property type="entry name" value="TetR_N"/>
    <property type="match status" value="1"/>
</dbReference>
<dbReference type="InterPro" id="IPR050109">
    <property type="entry name" value="HTH-type_TetR-like_transc_reg"/>
</dbReference>
<dbReference type="SUPFAM" id="SSF48498">
    <property type="entry name" value="Tetracyclin repressor-like, C-terminal domain"/>
    <property type="match status" value="1"/>
</dbReference>
<name>A0A3S5CZW9_9MYCO</name>
<comment type="subunit">
    <text evidence="1">Homodimer.</text>
</comment>
<evidence type="ECO:0000256" key="1">
    <source>
        <dbReference type="ARBA" id="ARBA00011738"/>
    </source>
</evidence>
<evidence type="ECO:0000256" key="6">
    <source>
        <dbReference type="SAM" id="MobiDB-lite"/>
    </source>
</evidence>
<dbReference type="GO" id="GO:0000976">
    <property type="term" value="F:transcription cis-regulatory region binding"/>
    <property type="evidence" value="ECO:0007669"/>
    <property type="project" value="TreeGrafter"/>
</dbReference>
<dbReference type="GO" id="GO:0003700">
    <property type="term" value="F:DNA-binding transcription factor activity"/>
    <property type="evidence" value="ECO:0007669"/>
    <property type="project" value="TreeGrafter"/>
</dbReference>
<reference evidence="9" key="1">
    <citation type="submission" date="2018-02" db="EMBL/GenBank/DDBJ databases">
        <authorList>
            <person name="Seth-Smith MB H."/>
            <person name="Seth-Smith H."/>
        </authorList>
    </citation>
    <scope>NUCLEOTIDE SEQUENCE [LARGE SCALE GENOMIC DNA]</scope>
</reference>
<evidence type="ECO:0000259" key="7">
    <source>
        <dbReference type="PROSITE" id="PS50977"/>
    </source>
</evidence>
<dbReference type="InterPro" id="IPR009057">
    <property type="entry name" value="Homeodomain-like_sf"/>
</dbReference>
<evidence type="ECO:0000256" key="3">
    <source>
        <dbReference type="ARBA" id="ARBA00023125"/>
    </source>
</evidence>
<protein>
    <submittedName>
        <fullName evidence="8">HTH-type transcriptional regulator EthR</fullName>
    </submittedName>
</protein>
<dbReference type="EMBL" id="LR130759">
    <property type="protein sequence ID" value="VDM89574.1"/>
    <property type="molecule type" value="Genomic_DNA"/>
</dbReference>
<dbReference type="Gene3D" id="1.10.357.10">
    <property type="entry name" value="Tetracycline Repressor, domain 2"/>
    <property type="match status" value="1"/>
</dbReference>
<dbReference type="FunFam" id="1.10.10.60:FF:000141">
    <property type="entry name" value="TetR family transcriptional regulator"/>
    <property type="match status" value="1"/>
</dbReference>